<dbReference type="PANTHER" id="PTHR12962:SF1">
    <property type="entry name" value="COLD SHOCK DOMAIN-CONTAINING PROTEIN CG9705"/>
    <property type="match status" value="1"/>
</dbReference>
<dbReference type="InterPro" id="IPR010718">
    <property type="entry name" value="DUF1294"/>
</dbReference>
<comment type="subcellular location">
    <subcellularLocation>
        <location evidence="2">Cytoplasm</location>
    </subcellularLocation>
</comment>
<dbReference type="InterPro" id="IPR052069">
    <property type="entry name" value="Ca-reg_mRNA-binding_domain"/>
</dbReference>
<evidence type="ECO:0000256" key="3">
    <source>
        <dbReference type="SAM" id="Phobius"/>
    </source>
</evidence>
<dbReference type="PANTHER" id="PTHR12962">
    <property type="entry name" value="CALCIUM-REGULATED HEAT STABLE PROTEIN CRHSP-24-RELATED"/>
    <property type="match status" value="1"/>
</dbReference>
<reference evidence="5" key="1">
    <citation type="submission" date="2020-10" db="EMBL/GenBank/DDBJ databases">
        <authorList>
            <person name="Castelo-Branco R."/>
            <person name="Eusebio N."/>
            <person name="Adriana R."/>
            <person name="Vieira A."/>
            <person name="Brugerolle De Fraissinette N."/>
            <person name="Rezende De Castro R."/>
            <person name="Schneider M.P."/>
            <person name="Vasconcelos V."/>
            <person name="Leao P.N."/>
        </authorList>
    </citation>
    <scope>NUCLEOTIDE SEQUENCE</scope>
    <source>
        <strain evidence="5">LEGE 11480</strain>
    </source>
</reference>
<sequence length="214" mass="24077">MKSSLRSGQLIKWKDDQGFGFIKPIDNTHEIFLHITEVRDATRRPIVGDTIYYRTSEQNGKVHASDAFILGARLSANSQHSSATPKNAVQGRSRTSSLLLETSLITVFPLIGAIHFGLTTNNSIPLFLYLTISIVSFTLYSDDKSRAQQKAWRIPEQTLILCDLAGGWIGGFIAQRKLRHKVSKSSYQFAFWLVVMMHHIVWLGWLISGKNLMG</sequence>
<evidence type="ECO:0000256" key="2">
    <source>
        <dbReference type="RuleBase" id="RU000408"/>
    </source>
</evidence>
<proteinExistence type="predicted"/>
<dbReference type="EMBL" id="JADEXQ010000005">
    <property type="protein sequence ID" value="MBE9028643.1"/>
    <property type="molecule type" value="Genomic_DNA"/>
</dbReference>
<dbReference type="InterPro" id="IPR002059">
    <property type="entry name" value="CSP_DNA-bd"/>
</dbReference>
<feature type="transmembrane region" description="Helical" evidence="3">
    <location>
        <begin position="124"/>
        <end position="140"/>
    </location>
</feature>
<dbReference type="InterPro" id="IPR019844">
    <property type="entry name" value="CSD_CS"/>
</dbReference>
<accession>A0A928VJ08</accession>
<keyword evidence="3" id="KW-0472">Membrane</keyword>
<keyword evidence="1" id="KW-0597">Phosphoprotein</keyword>
<gene>
    <name evidence="5" type="ORF">IQ266_02580</name>
</gene>
<evidence type="ECO:0000313" key="5">
    <source>
        <dbReference type="EMBL" id="MBE9028643.1"/>
    </source>
</evidence>
<evidence type="ECO:0000313" key="6">
    <source>
        <dbReference type="Proteomes" id="UP000625316"/>
    </source>
</evidence>
<feature type="domain" description="Cold-shock" evidence="4">
    <location>
        <begin position="7"/>
        <end position="70"/>
    </location>
</feature>
<name>A0A928VJ08_9CYAN</name>
<dbReference type="Pfam" id="PF00313">
    <property type="entry name" value="CSD"/>
    <property type="match status" value="1"/>
</dbReference>
<dbReference type="RefSeq" id="WP_264323468.1">
    <property type="nucleotide sequence ID" value="NZ_JADEXQ010000005.1"/>
</dbReference>
<dbReference type="AlphaFoldDB" id="A0A928VJ08"/>
<dbReference type="GO" id="GO:0005737">
    <property type="term" value="C:cytoplasm"/>
    <property type="evidence" value="ECO:0007669"/>
    <property type="project" value="UniProtKB-SubCell"/>
</dbReference>
<dbReference type="GO" id="GO:0003730">
    <property type="term" value="F:mRNA 3'-UTR binding"/>
    <property type="evidence" value="ECO:0007669"/>
    <property type="project" value="TreeGrafter"/>
</dbReference>
<dbReference type="SUPFAM" id="SSF50249">
    <property type="entry name" value="Nucleic acid-binding proteins"/>
    <property type="match status" value="1"/>
</dbReference>
<dbReference type="PROSITE" id="PS00352">
    <property type="entry name" value="CSD_1"/>
    <property type="match status" value="1"/>
</dbReference>
<keyword evidence="3" id="KW-0812">Transmembrane</keyword>
<evidence type="ECO:0000259" key="4">
    <source>
        <dbReference type="SMART" id="SM00357"/>
    </source>
</evidence>
<dbReference type="InterPro" id="IPR011129">
    <property type="entry name" value="CSD"/>
</dbReference>
<feature type="transmembrane region" description="Helical" evidence="3">
    <location>
        <begin position="98"/>
        <end position="118"/>
    </location>
</feature>
<keyword evidence="6" id="KW-1185">Reference proteome</keyword>
<dbReference type="SMART" id="SM00357">
    <property type="entry name" value="CSP"/>
    <property type="match status" value="1"/>
</dbReference>
<dbReference type="InterPro" id="IPR012340">
    <property type="entry name" value="NA-bd_OB-fold"/>
</dbReference>
<comment type="caution">
    <text evidence="5">The sequence shown here is derived from an EMBL/GenBank/DDBJ whole genome shotgun (WGS) entry which is preliminary data.</text>
</comment>
<dbReference type="Pfam" id="PF06961">
    <property type="entry name" value="DUF1294"/>
    <property type="match status" value="1"/>
</dbReference>
<dbReference type="Gene3D" id="2.40.50.140">
    <property type="entry name" value="Nucleic acid-binding proteins"/>
    <property type="match status" value="1"/>
</dbReference>
<keyword evidence="3" id="KW-1133">Transmembrane helix</keyword>
<feature type="transmembrane region" description="Helical" evidence="3">
    <location>
        <begin position="189"/>
        <end position="208"/>
    </location>
</feature>
<dbReference type="GO" id="GO:0043488">
    <property type="term" value="P:regulation of mRNA stability"/>
    <property type="evidence" value="ECO:0007669"/>
    <property type="project" value="TreeGrafter"/>
</dbReference>
<dbReference type="Proteomes" id="UP000625316">
    <property type="component" value="Unassembled WGS sequence"/>
</dbReference>
<protein>
    <submittedName>
        <fullName evidence="5">Cold shock and DUF1294 domain-containing protein</fullName>
    </submittedName>
</protein>
<evidence type="ECO:0000256" key="1">
    <source>
        <dbReference type="ARBA" id="ARBA00022553"/>
    </source>
</evidence>
<organism evidence="5 6">
    <name type="scientific">Romeriopsis navalis LEGE 11480</name>
    <dbReference type="NCBI Taxonomy" id="2777977"/>
    <lineage>
        <taxon>Bacteria</taxon>
        <taxon>Bacillati</taxon>
        <taxon>Cyanobacteriota</taxon>
        <taxon>Cyanophyceae</taxon>
        <taxon>Leptolyngbyales</taxon>
        <taxon>Leptolyngbyaceae</taxon>
        <taxon>Romeriopsis</taxon>
        <taxon>Romeriopsis navalis</taxon>
    </lineage>
</organism>